<dbReference type="AlphaFoldDB" id="A0AAD5JEZ6"/>
<evidence type="ECO:0000313" key="3">
    <source>
        <dbReference type="Proteomes" id="UP001064489"/>
    </source>
</evidence>
<protein>
    <submittedName>
        <fullName evidence="2">Uncharacterized protein</fullName>
    </submittedName>
</protein>
<comment type="caution">
    <text evidence="2">The sequence shown here is derived from an EMBL/GenBank/DDBJ whole genome shotgun (WGS) entry which is preliminary data.</text>
</comment>
<dbReference type="Proteomes" id="UP001064489">
    <property type="component" value="Chromosome 13"/>
</dbReference>
<evidence type="ECO:0000313" key="2">
    <source>
        <dbReference type="EMBL" id="KAI9197986.1"/>
    </source>
</evidence>
<proteinExistence type="predicted"/>
<keyword evidence="3" id="KW-1185">Reference proteome</keyword>
<feature type="region of interest" description="Disordered" evidence="1">
    <location>
        <begin position="48"/>
        <end position="71"/>
    </location>
</feature>
<name>A0AAD5JEZ6_ACENE</name>
<gene>
    <name evidence="2" type="ORF">LWI28_008096</name>
</gene>
<sequence>MAKWVGSNRPGPYPHETVRNSAVTRRFEAYASRFKPRWVAERLKPQLSPAAQTKKRIRKIAGFSSSSTKEA</sequence>
<organism evidence="2 3">
    <name type="scientific">Acer negundo</name>
    <name type="common">Box elder</name>
    <dbReference type="NCBI Taxonomy" id="4023"/>
    <lineage>
        <taxon>Eukaryota</taxon>
        <taxon>Viridiplantae</taxon>
        <taxon>Streptophyta</taxon>
        <taxon>Embryophyta</taxon>
        <taxon>Tracheophyta</taxon>
        <taxon>Spermatophyta</taxon>
        <taxon>Magnoliopsida</taxon>
        <taxon>eudicotyledons</taxon>
        <taxon>Gunneridae</taxon>
        <taxon>Pentapetalae</taxon>
        <taxon>rosids</taxon>
        <taxon>malvids</taxon>
        <taxon>Sapindales</taxon>
        <taxon>Sapindaceae</taxon>
        <taxon>Hippocastanoideae</taxon>
        <taxon>Acereae</taxon>
        <taxon>Acer</taxon>
    </lineage>
</organism>
<reference evidence="2 3" key="1">
    <citation type="journal article" date="2022" name="Plant J.">
        <title>Strategies of tolerance reflected in two North American maple genomes.</title>
        <authorList>
            <person name="McEvoy S.L."/>
            <person name="Sezen U.U."/>
            <person name="Trouern-Trend A."/>
            <person name="McMahon S.M."/>
            <person name="Schaberg P.G."/>
            <person name="Yang J."/>
            <person name="Wegrzyn J.L."/>
            <person name="Swenson N.G."/>
        </authorList>
    </citation>
    <scope>NUCLEOTIDE SEQUENCE [LARGE SCALE GENOMIC DNA]</scope>
    <source>
        <strain evidence="2">91603</strain>
    </source>
</reference>
<evidence type="ECO:0000256" key="1">
    <source>
        <dbReference type="SAM" id="MobiDB-lite"/>
    </source>
</evidence>
<accession>A0AAD5JEZ6</accession>
<dbReference type="EMBL" id="JAJSOW010000002">
    <property type="protein sequence ID" value="KAI9197986.1"/>
    <property type="molecule type" value="Genomic_DNA"/>
</dbReference>